<reference evidence="2 3" key="1">
    <citation type="submission" date="2020-08" db="EMBL/GenBank/DDBJ databases">
        <title>Genome sequence of Phycicoccus endophyticus JCM 31784T.</title>
        <authorList>
            <person name="Hyun D.-W."/>
            <person name="Bae J.-W."/>
        </authorList>
    </citation>
    <scope>NUCLEOTIDE SEQUENCE [LARGE SCALE GENOMIC DNA]</scope>
    <source>
        <strain evidence="2 3">JCM 31784</strain>
    </source>
</reference>
<dbReference type="RefSeq" id="WP_166100961.1">
    <property type="nucleotide sequence ID" value="NZ_BMMY01000006.1"/>
</dbReference>
<evidence type="ECO:0000313" key="2">
    <source>
        <dbReference type="EMBL" id="QNN49092.1"/>
    </source>
</evidence>
<dbReference type="InterPro" id="IPR024078">
    <property type="entry name" value="LmbE-like_dom_sf"/>
</dbReference>
<protein>
    <submittedName>
        <fullName evidence="2">PIG-L family deacetylase</fullName>
    </submittedName>
</protein>
<dbReference type="PANTHER" id="PTHR12993:SF11">
    <property type="entry name" value="N-ACETYLGLUCOSAMINYL-PHOSPHATIDYLINOSITOL DE-N-ACETYLASE"/>
    <property type="match status" value="1"/>
</dbReference>
<dbReference type="SUPFAM" id="SSF102588">
    <property type="entry name" value="LmbE-like"/>
    <property type="match status" value="1"/>
</dbReference>
<dbReference type="KEGG" id="pei:H9L10_12740"/>
<dbReference type="InterPro" id="IPR003737">
    <property type="entry name" value="GlcNAc_PI_deacetylase-related"/>
</dbReference>
<dbReference type="GO" id="GO:0016137">
    <property type="term" value="P:glycoside metabolic process"/>
    <property type="evidence" value="ECO:0007669"/>
    <property type="project" value="UniProtKB-ARBA"/>
</dbReference>
<keyword evidence="3" id="KW-1185">Reference proteome</keyword>
<keyword evidence="1" id="KW-0862">Zinc</keyword>
<gene>
    <name evidence="2" type="ORF">H9L10_12740</name>
</gene>
<dbReference type="PANTHER" id="PTHR12993">
    <property type="entry name" value="N-ACETYLGLUCOSAMINYL-PHOSPHATIDYLINOSITOL DE-N-ACETYLASE-RELATED"/>
    <property type="match status" value="1"/>
</dbReference>
<name>A0A7G9R0G7_9MICO</name>
<proteinExistence type="predicted"/>
<accession>A0A7G9R0G7</accession>
<dbReference type="GO" id="GO:0016811">
    <property type="term" value="F:hydrolase activity, acting on carbon-nitrogen (but not peptide) bonds, in linear amides"/>
    <property type="evidence" value="ECO:0007669"/>
    <property type="project" value="TreeGrafter"/>
</dbReference>
<dbReference type="Proteomes" id="UP000515976">
    <property type="component" value="Chromosome"/>
</dbReference>
<dbReference type="Pfam" id="PF02585">
    <property type="entry name" value="PIG-L"/>
    <property type="match status" value="1"/>
</dbReference>
<dbReference type="Gene3D" id="3.40.50.10320">
    <property type="entry name" value="LmbE-like"/>
    <property type="match status" value="1"/>
</dbReference>
<dbReference type="EMBL" id="CP060712">
    <property type="protein sequence ID" value="QNN49092.1"/>
    <property type="molecule type" value="Genomic_DNA"/>
</dbReference>
<organism evidence="2 3">
    <name type="scientific">Phycicoccus endophyticus</name>
    <dbReference type="NCBI Taxonomy" id="1690220"/>
    <lineage>
        <taxon>Bacteria</taxon>
        <taxon>Bacillati</taxon>
        <taxon>Actinomycetota</taxon>
        <taxon>Actinomycetes</taxon>
        <taxon>Micrococcales</taxon>
        <taxon>Intrasporangiaceae</taxon>
        <taxon>Phycicoccus</taxon>
    </lineage>
</organism>
<evidence type="ECO:0000313" key="3">
    <source>
        <dbReference type="Proteomes" id="UP000515976"/>
    </source>
</evidence>
<dbReference type="AlphaFoldDB" id="A0A7G9R0G7"/>
<evidence type="ECO:0000256" key="1">
    <source>
        <dbReference type="ARBA" id="ARBA00022833"/>
    </source>
</evidence>
<sequence length="238" mass="24658">MTRASVPALRGDGLPAWRRVLAVVAHPDDESFGLGALLDAFVRSGAEVSVLCLTHGEASTLGGPDGGLAAVREGELRAAAEVLGIRHTALRDHPDGGLASLDRLRLAEEVAQEAGRTRAEGLLVFDPLAGVTGHPDHEAASRAAMLAGEERGLPVVGWALPEAVAAALRAETGAGFAGHPLENLHAVEVDRTRQLAAVRCHASQAVPGSVLWRRLELLGDAEYLRRLVASTGPAAGTA</sequence>